<dbReference type="EMBL" id="NCKU01003898">
    <property type="protein sequence ID" value="RWS06756.1"/>
    <property type="molecule type" value="Genomic_DNA"/>
</dbReference>
<protein>
    <submittedName>
        <fullName evidence="6">Potassium channel subfamily K member 18-like protein</fullName>
    </submittedName>
</protein>
<feature type="transmembrane region" description="Helical" evidence="5">
    <location>
        <begin position="7"/>
        <end position="26"/>
    </location>
</feature>
<gene>
    <name evidence="6" type="ORF">B4U79_09143</name>
</gene>
<keyword evidence="3 5" id="KW-1133">Transmembrane helix</keyword>
<dbReference type="PANTHER" id="PTHR11003">
    <property type="entry name" value="POTASSIUM CHANNEL, SUBFAMILY K"/>
    <property type="match status" value="1"/>
</dbReference>
<keyword evidence="6" id="KW-0813">Transport</keyword>
<evidence type="ECO:0000313" key="6">
    <source>
        <dbReference type="EMBL" id="RWS06756.1"/>
    </source>
</evidence>
<dbReference type="STRING" id="1965070.A0A443QUS7"/>
<accession>A0A443QUS7</accession>
<evidence type="ECO:0000256" key="4">
    <source>
        <dbReference type="ARBA" id="ARBA00023136"/>
    </source>
</evidence>
<reference evidence="6 7" key="1">
    <citation type="journal article" date="2018" name="Gigascience">
        <title>Genomes of trombidid mites reveal novel predicted allergens and laterally-transferred genes associated with secondary metabolism.</title>
        <authorList>
            <person name="Dong X."/>
            <person name="Chaisiri K."/>
            <person name="Xia D."/>
            <person name="Armstrong S.D."/>
            <person name="Fang Y."/>
            <person name="Donnelly M.J."/>
            <person name="Kadowaki T."/>
            <person name="McGarry J.W."/>
            <person name="Darby A.C."/>
            <person name="Makepeace B.L."/>
        </authorList>
    </citation>
    <scope>NUCLEOTIDE SEQUENCE [LARGE SCALE GENOMIC DNA]</scope>
    <source>
        <strain evidence="6">UoL-WK</strain>
    </source>
</reference>
<dbReference type="Gene3D" id="1.10.287.70">
    <property type="match status" value="1"/>
</dbReference>
<dbReference type="GO" id="GO:0015271">
    <property type="term" value="F:outward rectifier potassium channel activity"/>
    <property type="evidence" value="ECO:0007669"/>
    <property type="project" value="TreeGrafter"/>
</dbReference>
<dbReference type="GO" id="GO:0022841">
    <property type="term" value="F:potassium ion leak channel activity"/>
    <property type="evidence" value="ECO:0007669"/>
    <property type="project" value="TreeGrafter"/>
</dbReference>
<dbReference type="InterPro" id="IPR003280">
    <property type="entry name" value="2pore_dom_K_chnl"/>
</dbReference>
<evidence type="ECO:0000256" key="1">
    <source>
        <dbReference type="ARBA" id="ARBA00004141"/>
    </source>
</evidence>
<evidence type="ECO:0000256" key="5">
    <source>
        <dbReference type="SAM" id="Phobius"/>
    </source>
</evidence>
<dbReference type="GO" id="GO:0005886">
    <property type="term" value="C:plasma membrane"/>
    <property type="evidence" value="ECO:0007669"/>
    <property type="project" value="TreeGrafter"/>
</dbReference>
<proteinExistence type="predicted"/>
<dbReference type="Proteomes" id="UP000285301">
    <property type="component" value="Unassembled WGS sequence"/>
</dbReference>
<sequence length="125" mass="14337">MFSLMCSNFGLFALVVGYSYIGAYVFRHFEGPYETGLAAEVNAMRDLTILRLWNITNKYNILYRKNWTSMVTSEIVQFQRQLIQAVRDGYDGKDSVDNQPQQWSISSAFLYSLTVITTIGKLVLI</sequence>
<comment type="caution">
    <text evidence="6">The sequence shown here is derived from an EMBL/GenBank/DDBJ whole genome shotgun (WGS) entry which is preliminary data.</text>
</comment>
<keyword evidence="6" id="KW-0407">Ion channel</keyword>
<comment type="subcellular location">
    <subcellularLocation>
        <location evidence="1">Membrane</location>
        <topology evidence="1">Multi-pass membrane protein</topology>
    </subcellularLocation>
</comment>
<feature type="transmembrane region" description="Helical" evidence="5">
    <location>
        <begin position="103"/>
        <end position="124"/>
    </location>
</feature>
<organism evidence="6 7">
    <name type="scientific">Dinothrombium tinctorium</name>
    <dbReference type="NCBI Taxonomy" id="1965070"/>
    <lineage>
        <taxon>Eukaryota</taxon>
        <taxon>Metazoa</taxon>
        <taxon>Ecdysozoa</taxon>
        <taxon>Arthropoda</taxon>
        <taxon>Chelicerata</taxon>
        <taxon>Arachnida</taxon>
        <taxon>Acari</taxon>
        <taxon>Acariformes</taxon>
        <taxon>Trombidiformes</taxon>
        <taxon>Prostigmata</taxon>
        <taxon>Anystina</taxon>
        <taxon>Parasitengona</taxon>
        <taxon>Trombidioidea</taxon>
        <taxon>Trombidiidae</taxon>
        <taxon>Dinothrombium</taxon>
    </lineage>
</organism>
<evidence type="ECO:0000256" key="2">
    <source>
        <dbReference type="ARBA" id="ARBA00022692"/>
    </source>
</evidence>
<dbReference type="SUPFAM" id="SSF81324">
    <property type="entry name" value="Voltage-gated potassium channels"/>
    <property type="match status" value="1"/>
</dbReference>
<dbReference type="OrthoDB" id="297496at2759"/>
<dbReference type="PANTHER" id="PTHR11003:SF325">
    <property type="entry name" value="POTASSIUM CHANNEL DOMAIN-CONTAINING PROTEIN"/>
    <property type="match status" value="1"/>
</dbReference>
<keyword evidence="7" id="KW-1185">Reference proteome</keyword>
<dbReference type="AlphaFoldDB" id="A0A443QUS7"/>
<dbReference type="GO" id="GO:0030322">
    <property type="term" value="P:stabilization of membrane potential"/>
    <property type="evidence" value="ECO:0007669"/>
    <property type="project" value="TreeGrafter"/>
</dbReference>
<keyword evidence="2 5" id="KW-0812">Transmembrane</keyword>
<evidence type="ECO:0000313" key="7">
    <source>
        <dbReference type="Proteomes" id="UP000285301"/>
    </source>
</evidence>
<keyword evidence="4 5" id="KW-0472">Membrane</keyword>
<name>A0A443QUS7_9ACAR</name>
<keyword evidence="6" id="KW-0406">Ion transport</keyword>
<evidence type="ECO:0000256" key="3">
    <source>
        <dbReference type="ARBA" id="ARBA00022989"/>
    </source>
</evidence>